<feature type="region of interest" description="Disordered" evidence="1">
    <location>
        <begin position="33"/>
        <end position="84"/>
    </location>
</feature>
<name>A0AAD6YMN1_9AGAR</name>
<gene>
    <name evidence="2" type="ORF">GGX14DRAFT_386862</name>
</gene>
<dbReference type="AlphaFoldDB" id="A0AAD6YMN1"/>
<keyword evidence="3" id="KW-1185">Reference proteome</keyword>
<organism evidence="2 3">
    <name type="scientific">Mycena pura</name>
    <dbReference type="NCBI Taxonomy" id="153505"/>
    <lineage>
        <taxon>Eukaryota</taxon>
        <taxon>Fungi</taxon>
        <taxon>Dikarya</taxon>
        <taxon>Basidiomycota</taxon>
        <taxon>Agaricomycotina</taxon>
        <taxon>Agaricomycetes</taxon>
        <taxon>Agaricomycetidae</taxon>
        <taxon>Agaricales</taxon>
        <taxon>Marasmiineae</taxon>
        <taxon>Mycenaceae</taxon>
        <taxon>Mycena</taxon>
    </lineage>
</organism>
<dbReference type="EMBL" id="JARJCW010000005">
    <property type="protein sequence ID" value="KAJ7224056.1"/>
    <property type="molecule type" value="Genomic_DNA"/>
</dbReference>
<reference evidence="2" key="1">
    <citation type="submission" date="2023-03" db="EMBL/GenBank/DDBJ databases">
        <title>Massive genome expansion in bonnet fungi (Mycena s.s.) driven by repeated elements and novel gene families across ecological guilds.</title>
        <authorList>
            <consortium name="Lawrence Berkeley National Laboratory"/>
            <person name="Harder C.B."/>
            <person name="Miyauchi S."/>
            <person name="Viragh M."/>
            <person name="Kuo A."/>
            <person name="Thoen E."/>
            <person name="Andreopoulos B."/>
            <person name="Lu D."/>
            <person name="Skrede I."/>
            <person name="Drula E."/>
            <person name="Henrissat B."/>
            <person name="Morin E."/>
            <person name="Kohler A."/>
            <person name="Barry K."/>
            <person name="LaButti K."/>
            <person name="Morin E."/>
            <person name="Salamov A."/>
            <person name="Lipzen A."/>
            <person name="Mereny Z."/>
            <person name="Hegedus B."/>
            <person name="Baldrian P."/>
            <person name="Stursova M."/>
            <person name="Weitz H."/>
            <person name="Taylor A."/>
            <person name="Grigoriev I.V."/>
            <person name="Nagy L.G."/>
            <person name="Martin F."/>
            <person name="Kauserud H."/>
        </authorList>
    </citation>
    <scope>NUCLEOTIDE SEQUENCE</scope>
    <source>
        <strain evidence="2">9144</strain>
    </source>
</reference>
<sequence length="311" mass="33889">MLNRYPKARYFRAATWSRMLELWETDCIDHHDHSGDHPGMPEDTMPPSPVPSLPSTLTDHESSLSDYTISCPPSPPTKLTKTPLIDGLKPESVKFLAEHRPVVATTSPRRVHQHLTRVLGLGAVGSVDEVATRMDALAVRDSRAQSPDIESVAPKSRTRQSASPYFMRARAMTLLQATPGAELAASHDQHELWQSTRRITLYFVVAYGSQSFGLHFGRLGPKCSHRGNEDGFIGHVAALPSGDCVITLACEGEKKKAIGRYPCSAAAYLLCRTSQYGFGGVAAKGFDGSGTARVPSLMASVSDTHFMEAHF</sequence>
<evidence type="ECO:0000256" key="1">
    <source>
        <dbReference type="SAM" id="MobiDB-lite"/>
    </source>
</evidence>
<proteinExistence type="predicted"/>
<accession>A0AAD6YMN1</accession>
<evidence type="ECO:0000313" key="3">
    <source>
        <dbReference type="Proteomes" id="UP001219525"/>
    </source>
</evidence>
<protein>
    <submittedName>
        <fullName evidence="2">Uncharacterized protein</fullName>
    </submittedName>
</protein>
<dbReference type="Proteomes" id="UP001219525">
    <property type="component" value="Unassembled WGS sequence"/>
</dbReference>
<evidence type="ECO:0000313" key="2">
    <source>
        <dbReference type="EMBL" id="KAJ7224056.1"/>
    </source>
</evidence>
<comment type="caution">
    <text evidence="2">The sequence shown here is derived from an EMBL/GenBank/DDBJ whole genome shotgun (WGS) entry which is preliminary data.</text>
</comment>